<organism evidence="2 3">
    <name type="scientific">Polarella glacialis</name>
    <name type="common">Dinoflagellate</name>
    <dbReference type="NCBI Taxonomy" id="89957"/>
    <lineage>
        <taxon>Eukaryota</taxon>
        <taxon>Sar</taxon>
        <taxon>Alveolata</taxon>
        <taxon>Dinophyceae</taxon>
        <taxon>Suessiales</taxon>
        <taxon>Suessiaceae</taxon>
        <taxon>Polarella</taxon>
    </lineage>
</organism>
<evidence type="ECO:0000313" key="3">
    <source>
        <dbReference type="Proteomes" id="UP000654075"/>
    </source>
</evidence>
<proteinExistence type="predicted"/>
<dbReference type="EMBL" id="CAJNNV010024373">
    <property type="protein sequence ID" value="CAE8609620.1"/>
    <property type="molecule type" value="Genomic_DNA"/>
</dbReference>
<dbReference type="OMA" id="FARIDCH"/>
<comment type="caution">
    <text evidence="2">The sequence shown here is derived from an EMBL/GenBank/DDBJ whole genome shotgun (WGS) entry which is preliminary data.</text>
</comment>
<dbReference type="SUPFAM" id="SSF56059">
    <property type="entry name" value="Glutathione synthetase ATP-binding domain-like"/>
    <property type="match status" value="1"/>
</dbReference>
<evidence type="ECO:0000256" key="1">
    <source>
        <dbReference type="SAM" id="MobiDB-lite"/>
    </source>
</evidence>
<gene>
    <name evidence="2" type="ORF">PGLA1383_LOCUS27447</name>
</gene>
<sequence>MIAPRSLAPQSPHRESFQGQFQGAQTQKQQRATNPQDQVQHPAVAAVNAISALRPGDAIEVFYRMPHGLDNGEERIDIIGDRWLLCPTSVQGTNRPRIGWTERWLPATVVESPMHGICEDPSARFRWELRHWYDWASGDHIESTTDPDALINAAPVSYIRPRSPGVWSIPRTPSWASNSVLPRCGTEIGAGGVEVAVSFIVFRWGAAKIPVKYDSHSWGRAEGSTVSSRFIELFFNGTVVPRLGWDYETLTVFIQHSDEFAGISPEFLASLCRGRTICALYFLWPIQGQQTYGDKMASAAAYVDAESFFQLVTRAEACGITTRWPHPVQLWRSLVSKDWVPNLCVAPRFHVPLTTRITKSLVLADPRKAARAAIAAIWLLQADRRSDGHAGPRNSDWVQGEAESSVVKLGFSYEGVDVKMVQGENCLAEALYSMMTQAGYTNDCVYVQQRVRNLHLEARCFVVGGKVVNVLYTRFGRVVNGFVRDYEKAHTADEAMREWFCDDKVAWDSAMEQIQVLSCRWYLWLLTQSAEPTVSVRMDYLLERVSPGKADVWTGEVGEQGYSMGGLDPLVVFNAVLDTVSDEVCQRQIAHGSRTKRPFRESY</sequence>
<reference evidence="2" key="1">
    <citation type="submission" date="2021-02" db="EMBL/GenBank/DDBJ databases">
        <authorList>
            <person name="Dougan E. K."/>
            <person name="Rhodes N."/>
            <person name="Thang M."/>
            <person name="Chan C."/>
        </authorList>
    </citation>
    <scope>NUCLEOTIDE SEQUENCE</scope>
</reference>
<dbReference type="OrthoDB" id="406079at2759"/>
<dbReference type="AlphaFoldDB" id="A0A813F8R2"/>
<feature type="region of interest" description="Disordered" evidence="1">
    <location>
        <begin position="1"/>
        <end position="39"/>
    </location>
</feature>
<feature type="compositionally biased region" description="Low complexity" evidence="1">
    <location>
        <begin position="17"/>
        <end position="33"/>
    </location>
</feature>
<dbReference type="Proteomes" id="UP000654075">
    <property type="component" value="Unassembled WGS sequence"/>
</dbReference>
<protein>
    <submittedName>
        <fullName evidence="2">Uncharacterized protein</fullName>
    </submittedName>
</protein>
<evidence type="ECO:0000313" key="2">
    <source>
        <dbReference type="EMBL" id="CAE8609620.1"/>
    </source>
</evidence>
<keyword evidence="3" id="KW-1185">Reference proteome</keyword>
<accession>A0A813F8R2</accession>
<name>A0A813F8R2_POLGL</name>